<evidence type="ECO:0000313" key="3">
    <source>
        <dbReference type="Proteomes" id="UP000237889"/>
    </source>
</evidence>
<dbReference type="KEGG" id="phr:C6569_21215"/>
<protein>
    <recommendedName>
        <fullName evidence="4">DUF3617 domain-containing protein</fullName>
    </recommendedName>
</protein>
<name>A0A2S0NGZ3_9HYPH</name>
<keyword evidence="3" id="KW-1185">Reference proteome</keyword>
<dbReference type="Proteomes" id="UP000237889">
    <property type="component" value="Chromosome"/>
</dbReference>
<sequence length="130" mass="13656">MSRPLLASLLAALALAAIAPAASAQTPGAAADLAGRWTSDTRDERGMEIRTEGVGIAAVRRWRTDGTVCTQVLTGTFDPARRSAALDQRSTCENGANGTGPACALRVTAGDRLVLTCPDFNPRTFRRASR</sequence>
<organism evidence="2 3">
    <name type="scientific">Phreatobacter cathodiphilus</name>
    <dbReference type="NCBI Taxonomy" id="1868589"/>
    <lineage>
        <taxon>Bacteria</taxon>
        <taxon>Pseudomonadati</taxon>
        <taxon>Pseudomonadota</taxon>
        <taxon>Alphaproteobacteria</taxon>
        <taxon>Hyphomicrobiales</taxon>
        <taxon>Phreatobacteraceae</taxon>
        <taxon>Phreatobacter</taxon>
    </lineage>
</organism>
<evidence type="ECO:0000313" key="2">
    <source>
        <dbReference type="EMBL" id="AVO47357.1"/>
    </source>
</evidence>
<accession>A0A2S0NGZ3</accession>
<dbReference type="EMBL" id="CP027668">
    <property type="protein sequence ID" value="AVO47357.1"/>
    <property type="molecule type" value="Genomic_DNA"/>
</dbReference>
<keyword evidence="1" id="KW-0732">Signal</keyword>
<feature type="chain" id="PRO_5015626882" description="DUF3617 domain-containing protein" evidence="1">
    <location>
        <begin position="25"/>
        <end position="130"/>
    </location>
</feature>
<gene>
    <name evidence="2" type="ORF">C6569_21215</name>
</gene>
<dbReference type="OrthoDB" id="9845322at2"/>
<reference evidence="2 3" key="1">
    <citation type="submission" date="2018-03" db="EMBL/GenBank/DDBJ databases">
        <title>Genome sequencing of Phreatobacter sp.</title>
        <authorList>
            <person name="Kim S.-J."/>
            <person name="Heo J."/>
            <person name="Kwon S.-W."/>
        </authorList>
    </citation>
    <scope>NUCLEOTIDE SEQUENCE [LARGE SCALE GENOMIC DNA]</scope>
    <source>
        <strain evidence="2 3">S-12</strain>
    </source>
</reference>
<evidence type="ECO:0000256" key="1">
    <source>
        <dbReference type="SAM" id="SignalP"/>
    </source>
</evidence>
<dbReference type="RefSeq" id="WP_106750727.1">
    <property type="nucleotide sequence ID" value="NZ_CP027668.1"/>
</dbReference>
<proteinExistence type="predicted"/>
<dbReference type="AlphaFoldDB" id="A0A2S0NGZ3"/>
<feature type="signal peptide" evidence="1">
    <location>
        <begin position="1"/>
        <end position="24"/>
    </location>
</feature>
<evidence type="ECO:0008006" key="4">
    <source>
        <dbReference type="Google" id="ProtNLM"/>
    </source>
</evidence>